<dbReference type="InterPro" id="IPR041147">
    <property type="entry name" value="GH38_C"/>
</dbReference>
<keyword evidence="7" id="KW-1185">Reference proteome</keyword>
<proteinExistence type="inferred from homology"/>
<dbReference type="SMART" id="SM00872">
    <property type="entry name" value="Alpha-mann_mid"/>
    <property type="match status" value="1"/>
</dbReference>
<dbReference type="SUPFAM" id="SSF74650">
    <property type="entry name" value="Galactose mutarotase-like"/>
    <property type="match status" value="1"/>
</dbReference>
<sequence>MKAHIINHTHWDREWRYPLWQTRLMLVDFLDELIRLMEEGKCDSFLMDGQAAPILDYLEMRPEMQERVKSLIGSGKLEIGPWYTLPDEYPVDGEALVRNLVWGHRAAGELGGVLKVGYTSFGWGQTAQLAQIYGGFGFDTAFIGKRVSSKRAPQSEFLWRSPDGTELITSRFGGLGRQNLYLKLHMSALLGVNWETNEWKEAGLRTGIVFHQCDREQMEQDFFRIDHPREFHPEMITPQRVESLWKTMDESLLSNDRLMMNGCDYTAYQPLFHDILERIKQVDPVKGRDWQVTTLSRYAELMRQKIDPASLNVVDGELRDGPAITVTGNALATRMHLKRLNKEAQNWLLRTAEPLSVMSSIIAEPPRREFLDMAWKFLLQSHPHDSINGVTQDETVSNVEDRLHQVIDLSKTVSSDAMAGILKTVDLSDFSKEDVLIAVFNTSPYEQDEVVDAWINMPLQDESSEQIPPPDGLQIYNADGSPADTQWLGCSDESYPVAQLHARPMGFKSKRHHLLFRTGPIKGCGYKIFKAAAIDYDSVKNVAWADVDSRTGNVLKSPNTLENEFFKVKMNSNGTFDLADKRLGKTFSGLNYFEDRGELGTYWSNRRPHEDRVYTSLGANAAVWAKENGPLQATLVSEVVMNIPVSGLRSLDKRSDQLKPLTLRTEVTLKSGCERVDVAVEFENNHEDHYLRVMLPTGIEKAEYADAGGHFIVDRRPIRPAGPSDEAVWPDMATLPQNQFVDLSDGESGFAVINDCFTEYEVLDNEERTLALSLLRSVQNWICTERVPSVYPSQKGGQCLGRHSYRYAIMPHKGSLHESKAALAGELFNTPLRPIQTNGHTGRLRSLDFSSLSLSNPQLRVSTVKPAEQRPTVVLRLYNPTGEKQKTQIRTAADIKEAWQVSLNEDRLGTLDVSGKSVTVELEPYKIATFEIDAGN</sequence>
<dbReference type="InterPro" id="IPR037094">
    <property type="entry name" value="Glyco_hydro_38_cen_sf"/>
</dbReference>
<evidence type="ECO:0000313" key="6">
    <source>
        <dbReference type="EMBL" id="AQQ72330.1"/>
    </source>
</evidence>
<dbReference type="InterPro" id="IPR015341">
    <property type="entry name" value="Glyco_hydro_38_cen"/>
</dbReference>
<name>A0A1Q2MI20_9BACT</name>
<evidence type="ECO:0000313" key="7">
    <source>
        <dbReference type="Proteomes" id="UP000188181"/>
    </source>
</evidence>
<keyword evidence="3 6" id="KW-0378">Hydrolase</keyword>
<dbReference type="InterPro" id="IPR028995">
    <property type="entry name" value="Glyco_hydro_57/38_cen_sf"/>
</dbReference>
<dbReference type="Proteomes" id="UP000188181">
    <property type="component" value="Chromosome"/>
</dbReference>
<dbReference type="GO" id="GO:0102546">
    <property type="term" value="F:mannosylglycerate hydrolase activity"/>
    <property type="evidence" value="ECO:0007669"/>
    <property type="project" value="UniProtKB-EC"/>
</dbReference>
<feature type="domain" description="Glycoside hydrolase family 38 central" evidence="5">
    <location>
        <begin position="332"/>
        <end position="403"/>
    </location>
</feature>
<dbReference type="InterPro" id="IPR011682">
    <property type="entry name" value="Glyco_hydro_38_C"/>
</dbReference>
<dbReference type="GO" id="GO:0030246">
    <property type="term" value="F:carbohydrate binding"/>
    <property type="evidence" value="ECO:0007669"/>
    <property type="project" value="InterPro"/>
</dbReference>
<dbReference type="EMBL" id="CP019646">
    <property type="protein sequence ID" value="AQQ72330.1"/>
    <property type="molecule type" value="Genomic_DNA"/>
</dbReference>
<dbReference type="Pfam" id="PF07748">
    <property type="entry name" value="Glyco_hydro_38C"/>
    <property type="match status" value="1"/>
</dbReference>
<keyword evidence="2" id="KW-0479">Metal-binding</keyword>
<dbReference type="GO" id="GO:0046872">
    <property type="term" value="F:metal ion binding"/>
    <property type="evidence" value="ECO:0007669"/>
    <property type="project" value="UniProtKB-KW"/>
</dbReference>
<dbReference type="STRING" id="1851148.SMSP2_02713"/>
<dbReference type="Gene3D" id="3.20.110.10">
    <property type="entry name" value="Glycoside hydrolase 38, N terminal domain"/>
    <property type="match status" value="1"/>
</dbReference>
<dbReference type="GO" id="GO:0004559">
    <property type="term" value="F:alpha-mannosidase activity"/>
    <property type="evidence" value="ECO:0007669"/>
    <property type="project" value="InterPro"/>
</dbReference>
<dbReference type="PANTHER" id="PTHR46017:SF2">
    <property type="entry name" value="MANNOSYLGLYCERATE HYDROLASE"/>
    <property type="match status" value="1"/>
</dbReference>
<evidence type="ECO:0000256" key="2">
    <source>
        <dbReference type="ARBA" id="ARBA00022723"/>
    </source>
</evidence>
<keyword evidence="4 6" id="KW-0326">Glycosidase</keyword>
<dbReference type="InterPro" id="IPR027291">
    <property type="entry name" value="Glyco_hydro_38_N_sf"/>
</dbReference>
<dbReference type="InterPro" id="IPR011013">
    <property type="entry name" value="Gal_mutarotase_sf_dom"/>
</dbReference>
<dbReference type="OrthoDB" id="9772207at2"/>
<dbReference type="PANTHER" id="PTHR46017">
    <property type="entry name" value="ALPHA-MANNOSIDASE 2C1"/>
    <property type="match status" value="1"/>
</dbReference>
<dbReference type="SUPFAM" id="SSF88688">
    <property type="entry name" value="Families 57/38 glycoside transferase middle domain"/>
    <property type="match status" value="1"/>
</dbReference>
<dbReference type="Gene3D" id="1.20.1270.50">
    <property type="entry name" value="Glycoside hydrolase family 38, central domain"/>
    <property type="match status" value="1"/>
</dbReference>
<dbReference type="Pfam" id="PF01074">
    <property type="entry name" value="Glyco_hydro_38N"/>
    <property type="match status" value="1"/>
</dbReference>
<protein>
    <submittedName>
        <fullName evidence="6">Mannosylglycerate hydrolase</fullName>
        <ecNumber evidence="6">3.2.1.170</ecNumber>
    </submittedName>
</protein>
<organism evidence="6 7">
    <name type="scientific">Limihaloglobus sulfuriphilus</name>
    <dbReference type="NCBI Taxonomy" id="1851148"/>
    <lineage>
        <taxon>Bacteria</taxon>
        <taxon>Pseudomonadati</taxon>
        <taxon>Planctomycetota</taxon>
        <taxon>Phycisphaerae</taxon>
        <taxon>Sedimentisphaerales</taxon>
        <taxon>Sedimentisphaeraceae</taxon>
        <taxon>Limihaloglobus</taxon>
    </lineage>
</organism>
<dbReference type="KEGG" id="pbas:SMSP2_02713"/>
<dbReference type="Pfam" id="PF17677">
    <property type="entry name" value="Glyco_hydro38C2"/>
    <property type="match status" value="1"/>
</dbReference>
<evidence type="ECO:0000256" key="1">
    <source>
        <dbReference type="ARBA" id="ARBA00009792"/>
    </source>
</evidence>
<dbReference type="InterPro" id="IPR011330">
    <property type="entry name" value="Glyco_hydro/deAcase_b/a-brl"/>
</dbReference>
<dbReference type="SUPFAM" id="SSF88713">
    <property type="entry name" value="Glycoside hydrolase/deacetylase"/>
    <property type="match status" value="1"/>
</dbReference>
<dbReference type="EC" id="3.2.1.170" evidence="6"/>
<dbReference type="AlphaFoldDB" id="A0A1Q2MI20"/>
<evidence type="ECO:0000256" key="4">
    <source>
        <dbReference type="ARBA" id="ARBA00023295"/>
    </source>
</evidence>
<accession>A0A1Q2MI20</accession>
<gene>
    <name evidence="6" type="primary">mngB_9</name>
    <name evidence="6" type="ORF">SMSP2_02713</name>
</gene>
<reference evidence="7" key="1">
    <citation type="submission" date="2017-02" db="EMBL/GenBank/DDBJ databases">
        <title>Comparative genomics and description of representatives of a novel lineage of planctomycetes thriving in anoxic sediments.</title>
        <authorList>
            <person name="Spring S."/>
            <person name="Bunk B."/>
            <person name="Sproer C."/>
        </authorList>
    </citation>
    <scope>NUCLEOTIDE SEQUENCE [LARGE SCALE GENOMIC DNA]</scope>
    <source>
        <strain evidence="7">SM-Chi-D1</strain>
    </source>
</reference>
<dbReference type="GO" id="GO:0006013">
    <property type="term" value="P:mannose metabolic process"/>
    <property type="evidence" value="ECO:0007669"/>
    <property type="project" value="InterPro"/>
</dbReference>
<dbReference type="RefSeq" id="WP_146684533.1">
    <property type="nucleotide sequence ID" value="NZ_CP019646.1"/>
</dbReference>
<evidence type="ECO:0000259" key="5">
    <source>
        <dbReference type="SMART" id="SM00872"/>
    </source>
</evidence>
<dbReference type="Gene3D" id="2.60.40.2220">
    <property type="match status" value="1"/>
</dbReference>
<dbReference type="InterPro" id="IPR000602">
    <property type="entry name" value="Glyco_hydro_38_N"/>
</dbReference>
<evidence type="ECO:0000256" key="3">
    <source>
        <dbReference type="ARBA" id="ARBA00022801"/>
    </source>
</evidence>
<comment type="similarity">
    <text evidence="1">Belongs to the glycosyl hydrolase 38 family.</text>
</comment>
<dbReference type="Gene3D" id="2.70.98.30">
    <property type="entry name" value="Golgi alpha-mannosidase II, domain 4"/>
    <property type="match status" value="1"/>
</dbReference>
<dbReference type="GO" id="GO:0009313">
    <property type="term" value="P:oligosaccharide catabolic process"/>
    <property type="evidence" value="ECO:0007669"/>
    <property type="project" value="TreeGrafter"/>
</dbReference>